<name>A0ACB8RR49_9AGAM</name>
<protein>
    <submittedName>
        <fullName evidence="1">Uncharacterized protein</fullName>
    </submittedName>
</protein>
<reference evidence="1" key="2">
    <citation type="journal article" date="2022" name="New Phytol.">
        <title>Evolutionary transition to the ectomycorrhizal habit in the genomes of a hyperdiverse lineage of mushroom-forming fungi.</title>
        <authorList>
            <person name="Looney B."/>
            <person name="Miyauchi S."/>
            <person name="Morin E."/>
            <person name="Drula E."/>
            <person name="Courty P.E."/>
            <person name="Kohler A."/>
            <person name="Kuo A."/>
            <person name="LaButti K."/>
            <person name="Pangilinan J."/>
            <person name="Lipzen A."/>
            <person name="Riley R."/>
            <person name="Andreopoulos W."/>
            <person name="He G."/>
            <person name="Johnson J."/>
            <person name="Nolan M."/>
            <person name="Tritt A."/>
            <person name="Barry K.W."/>
            <person name="Grigoriev I.V."/>
            <person name="Nagy L.G."/>
            <person name="Hibbett D."/>
            <person name="Henrissat B."/>
            <person name="Matheny P.B."/>
            <person name="Labbe J."/>
            <person name="Martin F.M."/>
        </authorList>
    </citation>
    <scope>NUCLEOTIDE SEQUENCE</scope>
    <source>
        <strain evidence="1">FP105234-sp</strain>
    </source>
</reference>
<dbReference type="Proteomes" id="UP000814033">
    <property type="component" value="Unassembled WGS sequence"/>
</dbReference>
<evidence type="ECO:0000313" key="1">
    <source>
        <dbReference type="EMBL" id="KAI0046367.1"/>
    </source>
</evidence>
<proteinExistence type="predicted"/>
<organism evidence="1 2">
    <name type="scientific">Auriscalpium vulgare</name>
    <dbReference type="NCBI Taxonomy" id="40419"/>
    <lineage>
        <taxon>Eukaryota</taxon>
        <taxon>Fungi</taxon>
        <taxon>Dikarya</taxon>
        <taxon>Basidiomycota</taxon>
        <taxon>Agaricomycotina</taxon>
        <taxon>Agaricomycetes</taxon>
        <taxon>Russulales</taxon>
        <taxon>Auriscalpiaceae</taxon>
        <taxon>Auriscalpium</taxon>
    </lineage>
</organism>
<dbReference type="EMBL" id="MU275927">
    <property type="protein sequence ID" value="KAI0046367.1"/>
    <property type="molecule type" value="Genomic_DNA"/>
</dbReference>
<keyword evidence="2" id="KW-1185">Reference proteome</keyword>
<accession>A0ACB8RR49</accession>
<reference evidence="1" key="1">
    <citation type="submission" date="2021-02" db="EMBL/GenBank/DDBJ databases">
        <authorList>
            <consortium name="DOE Joint Genome Institute"/>
            <person name="Ahrendt S."/>
            <person name="Looney B.P."/>
            <person name="Miyauchi S."/>
            <person name="Morin E."/>
            <person name="Drula E."/>
            <person name="Courty P.E."/>
            <person name="Chicoki N."/>
            <person name="Fauchery L."/>
            <person name="Kohler A."/>
            <person name="Kuo A."/>
            <person name="Labutti K."/>
            <person name="Pangilinan J."/>
            <person name="Lipzen A."/>
            <person name="Riley R."/>
            <person name="Andreopoulos W."/>
            <person name="He G."/>
            <person name="Johnson J."/>
            <person name="Barry K.W."/>
            <person name="Grigoriev I.V."/>
            <person name="Nagy L."/>
            <person name="Hibbett D."/>
            <person name="Henrissat B."/>
            <person name="Matheny P.B."/>
            <person name="Labbe J."/>
            <person name="Martin F."/>
        </authorList>
    </citation>
    <scope>NUCLEOTIDE SEQUENCE</scope>
    <source>
        <strain evidence="1">FP105234-sp</strain>
    </source>
</reference>
<comment type="caution">
    <text evidence="1">The sequence shown here is derived from an EMBL/GenBank/DDBJ whole genome shotgun (WGS) entry which is preliminary data.</text>
</comment>
<gene>
    <name evidence="1" type="ORF">FA95DRAFT_1573199</name>
</gene>
<evidence type="ECO:0000313" key="2">
    <source>
        <dbReference type="Proteomes" id="UP000814033"/>
    </source>
</evidence>
<sequence length="273" mass="30003">MRTNLDGVDRCDPHVSSHYLPSSPTSASDCTSSDLGALTKCANEWGSAIGTGMVGRRTQDKWLRQDAQGIAMRSLRPTAFPVRLHLPWRRNRWRGSNQMCQWVGWCNWDWDGGQEDAGQMATSGCSGRYNAPPASLLRSRRHSRSWSKLQAHARPQNSDGIAPQMSSQQYARVSDRPTPPTHRTMKHPAFALQPPPNAPAFNLLWRIEATYASSTTIVAIVGAAADWHARSDACARPGEGLTDTGLAHAYRGRHLMGSDERGAVPWIGADYSG</sequence>